<evidence type="ECO:0000256" key="4">
    <source>
        <dbReference type="ARBA" id="ARBA00022980"/>
    </source>
</evidence>
<dbReference type="FunFam" id="3.10.430.100:FF:000006">
    <property type="entry name" value="50S ribosomal protein L9"/>
    <property type="match status" value="1"/>
</dbReference>
<organism evidence="9 10">
    <name type="scientific">Deinococcus radiopugnans</name>
    <dbReference type="NCBI Taxonomy" id="57497"/>
    <lineage>
        <taxon>Bacteria</taxon>
        <taxon>Thermotogati</taxon>
        <taxon>Deinococcota</taxon>
        <taxon>Deinococci</taxon>
        <taxon>Deinococcales</taxon>
        <taxon>Deinococcaceae</taxon>
        <taxon>Deinococcus</taxon>
    </lineage>
</organism>
<dbReference type="InterPro" id="IPR009027">
    <property type="entry name" value="Ribosomal_bL9/RNase_H1_N"/>
</dbReference>
<evidence type="ECO:0000259" key="8">
    <source>
        <dbReference type="PROSITE" id="PS00651"/>
    </source>
</evidence>
<evidence type="ECO:0000313" key="9">
    <source>
        <dbReference type="EMBL" id="AIZ46142.1"/>
    </source>
</evidence>
<dbReference type="RefSeq" id="WP_039685856.1">
    <property type="nucleotide sequence ID" value="NZ_CP010028.1"/>
</dbReference>
<evidence type="ECO:0000313" key="10">
    <source>
        <dbReference type="Proteomes" id="UP000030634"/>
    </source>
</evidence>
<dbReference type="InterPro" id="IPR036791">
    <property type="entry name" value="Ribosomal_bL9_C_sf"/>
</dbReference>
<evidence type="ECO:0000256" key="3">
    <source>
        <dbReference type="ARBA" id="ARBA00022884"/>
    </source>
</evidence>
<name>A0A0A7KIX7_9DEIO</name>
<dbReference type="Gene3D" id="3.10.430.100">
    <property type="entry name" value="Ribosomal protein L9, C-terminal domain"/>
    <property type="match status" value="1"/>
</dbReference>
<comment type="function">
    <text evidence="7">Binds to the 23S rRNA.</text>
</comment>
<evidence type="ECO:0000256" key="2">
    <source>
        <dbReference type="ARBA" id="ARBA00022730"/>
    </source>
</evidence>
<gene>
    <name evidence="7" type="primary">rplI</name>
    <name evidence="9" type="ORF">QR90_15385</name>
</gene>
<evidence type="ECO:0000256" key="1">
    <source>
        <dbReference type="ARBA" id="ARBA00010605"/>
    </source>
</evidence>
<keyword evidence="4 7" id="KW-0689">Ribosomal protein</keyword>
<dbReference type="Proteomes" id="UP000030634">
    <property type="component" value="Chromosome"/>
</dbReference>
<evidence type="ECO:0000256" key="7">
    <source>
        <dbReference type="HAMAP-Rule" id="MF_00503"/>
    </source>
</evidence>
<dbReference type="NCBIfam" id="TIGR00158">
    <property type="entry name" value="L9"/>
    <property type="match status" value="1"/>
</dbReference>
<dbReference type="InterPro" id="IPR020070">
    <property type="entry name" value="Ribosomal_bL9_N"/>
</dbReference>
<dbReference type="GO" id="GO:0019843">
    <property type="term" value="F:rRNA binding"/>
    <property type="evidence" value="ECO:0007669"/>
    <property type="project" value="UniProtKB-UniRule"/>
</dbReference>
<sequence length="150" mass="16398">MQVILMEPGKLGQTGDIVEVKNGYARNWLIPQGIATSATAANMKSLEARIRARQKIQAQEKATAEDLASRLNGVAIEMSVRAGEGKIYGAVTHADVAGALDQLGFDIDKRKLEMPKTVKEIGEYDIAYRAHPEVTIPMKLVVHAQKESQK</sequence>
<feature type="domain" description="Ribosomal protein L9" evidence="8">
    <location>
        <begin position="12"/>
        <end position="39"/>
    </location>
</feature>
<dbReference type="InterPro" id="IPR020594">
    <property type="entry name" value="Ribosomal_bL9_bac/chp"/>
</dbReference>
<evidence type="ECO:0000256" key="5">
    <source>
        <dbReference type="ARBA" id="ARBA00023274"/>
    </source>
</evidence>
<dbReference type="Pfam" id="PF03948">
    <property type="entry name" value="Ribosomal_L9_C"/>
    <property type="match status" value="1"/>
</dbReference>
<keyword evidence="5 7" id="KW-0687">Ribonucleoprotein</keyword>
<dbReference type="PROSITE" id="PS00651">
    <property type="entry name" value="RIBOSOMAL_L9"/>
    <property type="match status" value="1"/>
</dbReference>
<comment type="similarity">
    <text evidence="1 7">Belongs to the bacterial ribosomal protein bL9 family.</text>
</comment>
<dbReference type="GO" id="GO:0003735">
    <property type="term" value="F:structural constituent of ribosome"/>
    <property type="evidence" value="ECO:0007669"/>
    <property type="project" value="InterPro"/>
</dbReference>
<dbReference type="InterPro" id="IPR036935">
    <property type="entry name" value="Ribosomal_bL9_N_sf"/>
</dbReference>
<protein>
    <recommendedName>
        <fullName evidence="6 7">Large ribosomal subunit protein bL9</fullName>
    </recommendedName>
</protein>
<dbReference type="KEGG" id="dsw:QR90_15385"/>
<dbReference type="Gene3D" id="3.40.5.10">
    <property type="entry name" value="Ribosomal protein L9, N-terminal domain"/>
    <property type="match status" value="1"/>
</dbReference>
<dbReference type="SUPFAM" id="SSF55653">
    <property type="entry name" value="Ribosomal protein L9 C-domain"/>
    <property type="match status" value="1"/>
</dbReference>
<dbReference type="EMBL" id="CP010028">
    <property type="protein sequence ID" value="AIZ46142.1"/>
    <property type="molecule type" value="Genomic_DNA"/>
</dbReference>
<reference evidence="10" key="1">
    <citation type="submission" date="2014-11" db="EMBL/GenBank/DDBJ databases">
        <title>Hymenobacter sp. DG25B genome submission.</title>
        <authorList>
            <person name="Jung H.-Y."/>
            <person name="Kim M.K."/>
            <person name="Srinivasan S."/>
            <person name="Lim S."/>
        </authorList>
    </citation>
    <scope>NUCLEOTIDE SEQUENCE [LARGE SCALE GENOMIC DNA]</scope>
    <source>
        <strain evidence="10">DY59</strain>
    </source>
</reference>
<dbReference type="PANTHER" id="PTHR21368">
    <property type="entry name" value="50S RIBOSOMAL PROTEIN L9"/>
    <property type="match status" value="1"/>
</dbReference>
<dbReference type="Pfam" id="PF01281">
    <property type="entry name" value="Ribosomal_L9_N"/>
    <property type="match status" value="1"/>
</dbReference>
<dbReference type="GO" id="GO:0006412">
    <property type="term" value="P:translation"/>
    <property type="evidence" value="ECO:0007669"/>
    <property type="project" value="UniProtKB-UniRule"/>
</dbReference>
<dbReference type="GO" id="GO:1990904">
    <property type="term" value="C:ribonucleoprotein complex"/>
    <property type="evidence" value="ECO:0007669"/>
    <property type="project" value="UniProtKB-KW"/>
</dbReference>
<dbReference type="SUPFAM" id="SSF55658">
    <property type="entry name" value="L9 N-domain-like"/>
    <property type="match status" value="1"/>
</dbReference>
<dbReference type="HOGENOM" id="CLU_078938_4_1_0"/>
<keyword evidence="3 7" id="KW-0694">RNA-binding</keyword>
<dbReference type="AlphaFoldDB" id="A0A0A7KIX7"/>
<dbReference type="InterPro" id="IPR000244">
    <property type="entry name" value="Ribosomal_bL9"/>
</dbReference>
<evidence type="ECO:0000256" key="6">
    <source>
        <dbReference type="ARBA" id="ARBA00035292"/>
    </source>
</evidence>
<dbReference type="InterPro" id="IPR020069">
    <property type="entry name" value="Ribosomal_bL9_C"/>
</dbReference>
<proteinExistence type="inferred from homology"/>
<accession>A0A0A7KIX7</accession>
<dbReference type="HAMAP" id="MF_00503">
    <property type="entry name" value="Ribosomal_bL9"/>
    <property type="match status" value="1"/>
</dbReference>
<keyword evidence="2 7" id="KW-0699">rRNA-binding</keyword>
<dbReference type="STRING" id="1182571.QR90_15385"/>
<dbReference type="GO" id="GO:0005840">
    <property type="term" value="C:ribosome"/>
    <property type="evidence" value="ECO:0007669"/>
    <property type="project" value="UniProtKB-KW"/>
</dbReference>